<dbReference type="EMBL" id="CAJNOB010000034">
    <property type="protein sequence ID" value="CAF0700996.1"/>
    <property type="molecule type" value="Genomic_DNA"/>
</dbReference>
<accession>A0A8J2BKV2</accession>
<dbReference type="AlphaFoldDB" id="A0A8J2BKV2"/>
<sequence length="145" mass="16017">MGLLWVVIAGVFLNGLPSFQATGLWRPILGCPWQPCECGPGAGDEASARGWCKLSLLSLWLGYCGEMSFLWSWVRNVGVHFSPSLGLWVPDGEEVSFLGDPWEKGLWAFLTKAELPRERRAIPGAGRTERVGLGVESLWRFAILL</sequence>
<protein>
    <submittedName>
        <fullName evidence="1">Uncharacterized protein</fullName>
    </submittedName>
</protein>
<keyword evidence="2" id="KW-1185">Reference proteome</keyword>
<dbReference type="Proteomes" id="UP000663859">
    <property type="component" value="Unassembled WGS sequence"/>
</dbReference>
<organism evidence="1 2">
    <name type="scientific">Candidatus Methylacidithermus pantelleriae</name>
    <dbReference type="NCBI Taxonomy" id="2744239"/>
    <lineage>
        <taxon>Bacteria</taxon>
        <taxon>Pseudomonadati</taxon>
        <taxon>Verrucomicrobiota</taxon>
        <taxon>Methylacidiphilae</taxon>
        <taxon>Methylacidiphilales</taxon>
        <taxon>Methylacidiphilaceae</taxon>
        <taxon>Candidatus Methylacidithermus</taxon>
    </lineage>
</organism>
<name>A0A8J2BKV2_9BACT</name>
<comment type="caution">
    <text evidence="1">The sequence shown here is derived from an EMBL/GenBank/DDBJ whole genome shotgun (WGS) entry which is preliminary data.</text>
</comment>
<evidence type="ECO:0000313" key="1">
    <source>
        <dbReference type="EMBL" id="CAF0700996.1"/>
    </source>
</evidence>
<reference evidence="1" key="1">
    <citation type="submission" date="2021-02" db="EMBL/GenBank/DDBJ databases">
        <authorList>
            <person name="Cremers G."/>
            <person name="Picone N."/>
        </authorList>
    </citation>
    <scope>NUCLEOTIDE SEQUENCE</scope>
    <source>
        <strain evidence="1">PQ17</strain>
    </source>
</reference>
<evidence type="ECO:0000313" key="2">
    <source>
        <dbReference type="Proteomes" id="UP000663859"/>
    </source>
</evidence>
<proteinExistence type="predicted"/>
<gene>
    <name evidence="1" type="ORF">MPNT_40102</name>
</gene>